<dbReference type="Pfam" id="PF20737">
    <property type="entry name" value="Glyco_hydro127C"/>
    <property type="match status" value="1"/>
</dbReference>
<dbReference type="EMBL" id="CP120682">
    <property type="protein sequence ID" value="WKN35387.1"/>
    <property type="molecule type" value="Genomic_DNA"/>
</dbReference>
<feature type="domain" description="F5/8 type C" evidence="1">
    <location>
        <begin position="665"/>
        <end position="808"/>
    </location>
</feature>
<reference evidence="2" key="2">
    <citation type="journal article" date="2024" name="Antonie Van Leeuwenhoek">
        <title>Roseihalotalea indica gen. nov., sp. nov., a halophilic Bacteroidetes from mesopelagic Southwest Indian Ocean with higher carbohydrate metabolic potential.</title>
        <authorList>
            <person name="Chen B."/>
            <person name="Zhang M."/>
            <person name="Lin D."/>
            <person name="Ye J."/>
            <person name="Tang K."/>
        </authorList>
    </citation>
    <scope>NUCLEOTIDE SEQUENCE</scope>
    <source>
        <strain evidence="2">TK19036</strain>
    </source>
</reference>
<dbReference type="InterPro" id="IPR049049">
    <property type="entry name" value="Beta-AFase-like_GH127_C"/>
</dbReference>
<dbReference type="SUPFAM" id="SSF49785">
    <property type="entry name" value="Galactose-binding domain-like"/>
    <property type="match status" value="1"/>
</dbReference>
<accession>A0AA49GJJ4</accession>
<dbReference type="PANTHER" id="PTHR43465:SF2">
    <property type="entry name" value="DUF1680 DOMAIN PROTEIN (AFU_ORTHOLOGUE AFUA_1G08910)"/>
    <property type="match status" value="1"/>
</dbReference>
<protein>
    <submittedName>
        <fullName evidence="2">Glycoside hydrolase family 127 protein</fullName>
    </submittedName>
</protein>
<dbReference type="Pfam" id="PF20736">
    <property type="entry name" value="Glyco_hydro127M"/>
    <property type="match status" value="1"/>
</dbReference>
<dbReference type="PANTHER" id="PTHR43465">
    <property type="entry name" value="DUF1680 DOMAIN PROTEIN (AFU_ORTHOLOGUE AFUA_1G08910)"/>
    <property type="match status" value="1"/>
</dbReference>
<proteinExistence type="predicted"/>
<name>A0AA49GJJ4_9BACT</name>
<dbReference type="InterPro" id="IPR012878">
    <property type="entry name" value="Beta-AFase-like_GH127_cat"/>
</dbReference>
<dbReference type="Pfam" id="PF07944">
    <property type="entry name" value="Beta-AFase-like_GH127_cat"/>
    <property type="match status" value="1"/>
</dbReference>
<dbReference type="AlphaFoldDB" id="A0AA49GJJ4"/>
<dbReference type="InterPro" id="IPR000421">
    <property type="entry name" value="FA58C"/>
</dbReference>
<reference evidence="2" key="1">
    <citation type="journal article" date="2023" name="Comput. Struct. Biotechnol. J.">
        <title>Discovery of a novel marine Bacteroidetes with a rich repertoire of carbohydrate-active enzymes.</title>
        <authorList>
            <person name="Chen B."/>
            <person name="Liu G."/>
            <person name="Chen Q."/>
            <person name="Wang H."/>
            <person name="Liu L."/>
            <person name="Tang K."/>
        </authorList>
    </citation>
    <scope>NUCLEOTIDE SEQUENCE</scope>
    <source>
        <strain evidence="2">TK19036</strain>
    </source>
</reference>
<dbReference type="SUPFAM" id="SSF48208">
    <property type="entry name" value="Six-hairpin glycosidases"/>
    <property type="match status" value="1"/>
</dbReference>
<gene>
    <name evidence="2" type="ORF">K4G66_23720</name>
</gene>
<evidence type="ECO:0000259" key="1">
    <source>
        <dbReference type="PROSITE" id="PS50022"/>
    </source>
</evidence>
<dbReference type="InterPro" id="IPR008928">
    <property type="entry name" value="6-hairpin_glycosidase_sf"/>
</dbReference>
<dbReference type="Pfam" id="PF00754">
    <property type="entry name" value="F5_F8_type_C"/>
    <property type="match status" value="1"/>
</dbReference>
<evidence type="ECO:0000313" key="2">
    <source>
        <dbReference type="EMBL" id="WKN35387.1"/>
    </source>
</evidence>
<dbReference type="Gene3D" id="1.50.10.20">
    <property type="match status" value="1"/>
</dbReference>
<dbReference type="GO" id="GO:0016787">
    <property type="term" value="F:hydrolase activity"/>
    <property type="evidence" value="ECO:0007669"/>
    <property type="project" value="UniProtKB-KW"/>
</dbReference>
<organism evidence="2">
    <name type="scientific">Roseihalotalea indica</name>
    <dbReference type="NCBI Taxonomy" id="2867963"/>
    <lineage>
        <taxon>Bacteria</taxon>
        <taxon>Pseudomonadati</taxon>
        <taxon>Bacteroidota</taxon>
        <taxon>Cytophagia</taxon>
        <taxon>Cytophagales</taxon>
        <taxon>Catalimonadaceae</taxon>
        <taxon>Roseihalotalea</taxon>
    </lineage>
</organism>
<dbReference type="InterPro" id="IPR049174">
    <property type="entry name" value="Beta-AFase-like"/>
</dbReference>
<sequence>MMKHTLTLFASLTVGMVTSQSNLMAQYAEKPHDYPIQPKLFSEVKVQDNFWAPKIKTNHEVTIPIAIQKSQETGRIDNFKIAGNLMSGQFCSEYPFDDSDIYKIIEAASYSLQTFPDPKMEATVDSLIHYVDVAQEDDGYIYTTRTIGKNVHAWAGAKRWEKVNDLSHELYNLGHMFEAAAAHHNATGKTSFLNIATKAADLIYEDFGPGKIEDYPGHQEVEIGLVKLYRVTNDERYLELAKYFLDIRGQKGIGNPTTYNQSHKPVTEQSEAVGHAVRAAYMWSGMADVAAITGNKAYVEAIDRLWHDVVDSKLYITGGIGATGNHEGFDEPYVLPNMSAYCETCAAVGNAMWNHRMFLMTGDSKYIDVLERTMYNNIVSGVSVSGDHFFYPNPLASYGQHARSEWFGCACCPPNVARFLPSMPGYIYAQDNDDIYVNLFVSSESVFDLNGKELPLVQSSPMPWEGSSKITVNPEKPVKANLKIRIPGWASNEPVPGNLYEFTRSSEQKTTLTVNGKKLDYSVDDQGYVTIERNWKQGDNIEITFPYEVHTVKANPKVEADRGRLAVEQGPVMYTVEWADAEDGHVLNVLLDTTAELTASFDPDFYGGATTITGMARHARKDIDDNTLLSDAAPLKLIPYYLWNNRGPGEMLVWLPVEEEATRPLPAPTIAAKSKASASIDSKAIIAVNDQQYPASAKDATNPYLHWWPKQGTWEWVQYDFEEPQPISETKVYWFDDGPFGGCRVPDTWEVVYQKDGEWVPVEAKAEYEVTKDDWDSIQFEPVETQAVRLRIKLNDEYATGVHEWIVE</sequence>
<dbReference type="GO" id="GO:0005975">
    <property type="term" value="P:carbohydrate metabolic process"/>
    <property type="evidence" value="ECO:0007669"/>
    <property type="project" value="InterPro"/>
</dbReference>
<dbReference type="PROSITE" id="PS50022">
    <property type="entry name" value="FA58C_3"/>
    <property type="match status" value="1"/>
</dbReference>
<dbReference type="InterPro" id="IPR008979">
    <property type="entry name" value="Galactose-bd-like_sf"/>
</dbReference>
<dbReference type="InterPro" id="IPR049046">
    <property type="entry name" value="Beta-AFase-like_GH127_middle"/>
</dbReference>
<keyword evidence="2" id="KW-0378">Hydrolase</keyword>
<dbReference type="Gene3D" id="2.60.120.260">
    <property type="entry name" value="Galactose-binding domain-like"/>
    <property type="match status" value="1"/>
</dbReference>